<dbReference type="InterPro" id="IPR012337">
    <property type="entry name" value="RNaseH-like_sf"/>
</dbReference>
<organism evidence="3">
    <name type="scientific">Tanacetum cinerariifolium</name>
    <name type="common">Dalmatian daisy</name>
    <name type="synonym">Chrysanthemum cinerariifolium</name>
    <dbReference type="NCBI Taxonomy" id="118510"/>
    <lineage>
        <taxon>Eukaryota</taxon>
        <taxon>Viridiplantae</taxon>
        <taxon>Streptophyta</taxon>
        <taxon>Embryophyta</taxon>
        <taxon>Tracheophyta</taxon>
        <taxon>Spermatophyta</taxon>
        <taxon>Magnoliopsida</taxon>
        <taxon>eudicotyledons</taxon>
        <taxon>Gunneridae</taxon>
        <taxon>Pentapetalae</taxon>
        <taxon>asterids</taxon>
        <taxon>campanulids</taxon>
        <taxon>Asterales</taxon>
        <taxon>Asteraceae</taxon>
        <taxon>Asteroideae</taxon>
        <taxon>Anthemideae</taxon>
        <taxon>Anthemidinae</taxon>
        <taxon>Tanacetum</taxon>
    </lineage>
</organism>
<dbReference type="Pfam" id="PF14223">
    <property type="entry name" value="Retrotran_gag_2"/>
    <property type="match status" value="1"/>
</dbReference>
<protein>
    <submittedName>
        <fullName evidence="3">Retrovirus-related Pol polyprotein from transposon TNT 1-94</fullName>
    </submittedName>
</protein>
<dbReference type="InterPro" id="IPR039537">
    <property type="entry name" value="Retrotran_Ty1/copia-like"/>
</dbReference>
<dbReference type="GO" id="GO:0015074">
    <property type="term" value="P:DNA integration"/>
    <property type="evidence" value="ECO:0007669"/>
    <property type="project" value="InterPro"/>
</dbReference>
<feature type="region of interest" description="Disordered" evidence="1">
    <location>
        <begin position="901"/>
        <end position="925"/>
    </location>
</feature>
<dbReference type="PANTHER" id="PTHR42648">
    <property type="entry name" value="TRANSPOSASE, PUTATIVE-RELATED"/>
    <property type="match status" value="1"/>
</dbReference>
<feature type="compositionally biased region" description="Low complexity" evidence="1">
    <location>
        <begin position="1652"/>
        <end position="1677"/>
    </location>
</feature>
<dbReference type="PANTHER" id="PTHR42648:SF32">
    <property type="entry name" value="RIBONUCLEASE H-LIKE DOMAIN, GAG-PRE-INTEGRASE DOMAIN PROTEIN-RELATED"/>
    <property type="match status" value="1"/>
</dbReference>
<reference evidence="3" key="1">
    <citation type="journal article" date="2019" name="Sci. Rep.">
        <title>Draft genome of Tanacetum cinerariifolium, the natural source of mosquito coil.</title>
        <authorList>
            <person name="Yamashiro T."/>
            <person name="Shiraishi A."/>
            <person name="Satake H."/>
            <person name="Nakayama K."/>
        </authorList>
    </citation>
    <scope>NUCLEOTIDE SEQUENCE</scope>
</reference>
<sequence length="1677" mass="188335">MKILSMIRVKVNKQFGYGYLDEIVVRRVDRQEYMFKEGDVSKLHLDDIKDMLLLYVQLKLFNLPGDDIVYLVNALRMFTQSHVIKKRVKDVPLRVESYHKKLNVTKPQKGFPGITFKDPHTTSYDLNGFVYLNKSKRKRLIMIFHSIHSDDGNPFGANIKQALRFDRPRLAMLQVLWSMVTNINVDYAYLIWEDIKFQINLRQVSAKKKESYLFPDLQSSSSNISFPNTTTYPRDLNHYSLYLAKSKGEKPVKGRDKGLVTKKGVKVVVEKIETLCVPKKKHDETLDHSKKLKGVETISKTAQYLLEIKQARKASTHDFILQQHSKSPGEGSGMAPEVSDRPSGSSTSSSSKSKDREGYLPTDDEANPHNSLIPNVSLTDVLKDQAKIKIQSMVEVLVKQDNPTIQRPQLVDSTVTMIPETTTLSLKQPPLKQPPLKGSKTKILLKKSKKQEEKVNADAVLQRLIKPEKKVDRISKIDHSKAINKPVQAHLKKVLLTTSPGIDKLKHEKAAKQSLPKHTTIPFDNDSLKEYDLKHILICLMLKSKSFNTHIIAAEKNDAAKSSKDYYSLWEMIINGDSPKPLVVIEGSAAPIVILTAEQKLARRSELKAHGTLLMALPDKHQLKFNSHKDAKILMEAIEKRFGGNTKTKKVQKTLLKQQFENFTGSSSEDLDQIHDKLHKLVSQLKIHRVSISQEDVNLKFLRSLPSEWKTHTLIWRNKTNLEEHNLDDLFNIETSTSNALVSQCDGIKSYDWSYQAEEEPANFSLMAISSPSSSDNKEDINLKFLRSLPPEWKTHTLIWRNKTNLEEHNLDDLFNNLRIYKAEVKHSSFPGSPTQNIAFVSSSNTDSTTKSVSAATSVSAVFAQLPIDVDDLEEIYLRWQMAMLTMRAKRFLQKTGRNLECRSPKDTRRPVVAEPQRRHVPVETSTSNDLVLQCDGIESYDWSYQAEEEPANFALMAISSSSSSDNKVQSCSTACAKAYKQRYDQYDSQTVEIRKYKIDVLSYQAALESVESRLVMYKQIESILQDKIIVLTNEVLGRDNYISIVKPKLKYAETERDDLKLKLKKFQSSSKNIAELIASQTNNKHGLGYLPSEDVSANLSLSCPFDRVQPSGGYNVVPPPITGNFMPLKPDLVFKTIPLVVESDRLAFNVQPSPAKPAQAMTHTTKSMAPIIKDWVSNSKDESEPNDPKSALSFVLSSEQVKHSGHSAQPVEAPILDHTPKPISSKTIGNRKKKNRKTYFVCRGVDHLIKDCTFHVKPKTHTTPRTYVHRGHDKQYASFTNKYPQKHRVPAEVFTKSKLVYVTAARLVSDVVPKIIAANPRHTRSLHTKTNSFIRRHHTPSKFSKTNNSFPKVTAAHAKVGIKREFSVPRTPQQNGIAERKNKTLIEAARTMLADSLLPIPFWAEVVNTACYVQNRVLVTKPQNKTPYELLHGRTPSIGFMRPFGCHVTILNTLDSLGKFKGKVDEGFLVGYYVHSKAFRIFNSRTRIVQETLHVNFLENMPNVAGSGPTWLFDIDSLTRTMNYQPVIVVSQTNPNASFPKEFDAGKTGEEVNQQYILFLVLSTGSTNPQNKEGDTIFDGMENEFKDFSEDNSNDLSAASPIVPAAGQNCSNNTNPISAAGPAVGQNCSNSTNPISAAGHAAGQNSSNSTNPISAAGPSNSNSSSTHGNSSIRDAS</sequence>
<feature type="compositionally biased region" description="Basic and acidic residues" evidence="1">
    <location>
        <begin position="901"/>
        <end position="922"/>
    </location>
</feature>
<dbReference type="Pfam" id="PF25597">
    <property type="entry name" value="SH3_retrovirus"/>
    <property type="match status" value="1"/>
</dbReference>
<feature type="region of interest" description="Disordered" evidence="1">
    <location>
        <begin position="323"/>
        <end position="373"/>
    </location>
</feature>
<proteinExistence type="predicted"/>
<accession>A0A6L2N837</accession>
<dbReference type="EMBL" id="BKCJ010008315">
    <property type="protein sequence ID" value="GEU81597.1"/>
    <property type="molecule type" value="Genomic_DNA"/>
</dbReference>
<dbReference type="Gene3D" id="3.30.420.10">
    <property type="entry name" value="Ribonuclease H-like superfamily/Ribonuclease H"/>
    <property type="match status" value="1"/>
</dbReference>
<comment type="caution">
    <text evidence="3">The sequence shown here is derived from an EMBL/GenBank/DDBJ whole genome shotgun (WGS) entry which is preliminary data.</text>
</comment>
<dbReference type="PROSITE" id="PS50994">
    <property type="entry name" value="INTEGRASE"/>
    <property type="match status" value="1"/>
</dbReference>
<dbReference type="GO" id="GO:0003676">
    <property type="term" value="F:nucleic acid binding"/>
    <property type="evidence" value="ECO:0007669"/>
    <property type="project" value="InterPro"/>
</dbReference>
<evidence type="ECO:0000313" key="3">
    <source>
        <dbReference type="EMBL" id="GEU81597.1"/>
    </source>
</evidence>
<name>A0A6L2N837_TANCI</name>
<feature type="domain" description="Integrase catalytic" evidence="2">
    <location>
        <begin position="1261"/>
        <end position="1436"/>
    </location>
</feature>
<dbReference type="InterPro" id="IPR036397">
    <property type="entry name" value="RNaseH_sf"/>
</dbReference>
<feature type="region of interest" description="Disordered" evidence="1">
    <location>
        <begin position="1636"/>
        <end position="1677"/>
    </location>
</feature>
<dbReference type="InterPro" id="IPR001584">
    <property type="entry name" value="Integrase_cat-core"/>
</dbReference>
<dbReference type="SUPFAM" id="SSF53098">
    <property type="entry name" value="Ribonuclease H-like"/>
    <property type="match status" value="1"/>
</dbReference>
<evidence type="ECO:0000259" key="2">
    <source>
        <dbReference type="PROSITE" id="PS50994"/>
    </source>
</evidence>
<feature type="compositionally biased region" description="Low complexity" evidence="1">
    <location>
        <begin position="341"/>
        <end position="351"/>
    </location>
</feature>
<evidence type="ECO:0000256" key="1">
    <source>
        <dbReference type="SAM" id="MobiDB-lite"/>
    </source>
</evidence>
<feature type="region of interest" description="Disordered" evidence="1">
    <location>
        <begin position="1208"/>
        <end position="1231"/>
    </location>
</feature>
<dbReference type="InterPro" id="IPR057670">
    <property type="entry name" value="SH3_retrovirus"/>
</dbReference>
<gene>
    <name evidence="3" type="ORF">Tci_053575</name>
</gene>